<feature type="transmembrane region" description="Helical" evidence="1">
    <location>
        <begin position="95"/>
        <end position="114"/>
    </location>
</feature>
<organism evidence="2 3">
    <name type="scientific">Streptomyces albidoflavus</name>
    <dbReference type="NCBI Taxonomy" id="1886"/>
    <lineage>
        <taxon>Bacteria</taxon>
        <taxon>Bacillati</taxon>
        <taxon>Actinomycetota</taxon>
        <taxon>Actinomycetes</taxon>
        <taxon>Kitasatosporales</taxon>
        <taxon>Streptomycetaceae</taxon>
        <taxon>Streptomyces</taxon>
        <taxon>Streptomyces albidoflavus group</taxon>
    </lineage>
</organism>
<dbReference type="EMBL" id="PKLK01000033">
    <property type="protein sequence ID" value="RZE32100.1"/>
    <property type="molecule type" value="Genomic_DNA"/>
</dbReference>
<dbReference type="RefSeq" id="WP_093559930.1">
    <property type="nucleotide sequence ID" value="NZ_CP109142.1"/>
</dbReference>
<sequence length="165" mass="16603">MLRNLVRGLIAGAAGTTVLDAVTYGDMAYRGRGSSGAPGEVVERLAEDTGHPVPGEGPTRTNRLTGLGALAGIAAGCGTGAAVAVLHGAGLRLPWWVGGPLTGALAMAAADLPMAGTRVSDPRTWSGKDWASDIVPHLAYGLVTYAVATCGQDRAPEGRCGTPRG</sequence>
<protein>
    <recommendedName>
        <fullName evidence="4">DUF1440 domain-containing protein</fullName>
    </recommendedName>
</protein>
<evidence type="ECO:0000313" key="2">
    <source>
        <dbReference type="EMBL" id="RZE32100.1"/>
    </source>
</evidence>
<evidence type="ECO:0008006" key="4">
    <source>
        <dbReference type="Google" id="ProtNLM"/>
    </source>
</evidence>
<keyword evidence="1" id="KW-0812">Transmembrane</keyword>
<gene>
    <name evidence="2" type="ORF">C0Q91_30030</name>
</gene>
<evidence type="ECO:0000256" key="1">
    <source>
        <dbReference type="SAM" id="Phobius"/>
    </source>
</evidence>
<proteinExistence type="predicted"/>
<keyword evidence="1" id="KW-1133">Transmembrane helix</keyword>
<name>A0AB37X4P6_9ACTN</name>
<dbReference type="AlphaFoldDB" id="A0AB37X4P6"/>
<evidence type="ECO:0000313" key="3">
    <source>
        <dbReference type="Proteomes" id="UP000292095"/>
    </source>
</evidence>
<reference evidence="2 3" key="1">
    <citation type="submission" date="2017-12" db="EMBL/GenBank/DDBJ databases">
        <title>Population genomics insights into the ecological differentiation and adaptive evolution in streptomycetes.</title>
        <authorList>
            <person name="Li Y."/>
            <person name="Huang Y."/>
        </authorList>
    </citation>
    <scope>NUCLEOTIDE SEQUENCE [LARGE SCALE GENOMIC DNA]</scope>
    <source>
        <strain evidence="2 3">FXJ.2339</strain>
    </source>
</reference>
<feature type="transmembrane region" description="Helical" evidence="1">
    <location>
        <begin position="67"/>
        <end position="89"/>
    </location>
</feature>
<dbReference type="Proteomes" id="UP000292095">
    <property type="component" value="Unassembled WGS sequence"/>
</dbReference>
<accession>A0AB37X4P6</accession>
<keyword evidence="1" id="KW-0472">Membrane</keyword>
<comment type="caution">
    <text evidence="2">The sequence shown here is derived from an EMBL/GenBank/DDBJ whole genome shotgun (WGS) entry which is preliminary data.</text>
</comment>